<dbReference type="AlphaFoldDB" id="A0AAV7Q6F2"/>
<name>A0AAV7Q6F2_PLEWA</name>
<sequence length="340" mass="37949">MVVVRSSHQTAAGPTENEEKRQVVLTPNTPAAEPKAHLLHMPGNNSIPKRKSGRRRAACGLRKAPSCPDGRETQQEDCQHKKEDKGPKPTASQGKDRFHAATSNQPPYQGVPEDNTMANKGPPSGHCQRTNSQMQNGGATTVSPADGKEVAQEQQSSKPSWDDIPKSSSCRKTEKRTGGMLVVSHQYWFMAITVLVFKKTQELPQAGLMASRSGPGLELLRLASRREGQPLMETMQFKRRIMITSRDIKRDLGDLGHRVTTLEQTNDTREEEVDVYCCKLLELLDKNEELQYHLKDLDNRSRRSNIGIKGVPLQADSGKLEEYAIRLFQYVVLDLAKTLI</sequence>
<reference evidence="2" key="1">
    <citation type="journal article" date="2022" name="bioRxiv">
        <title>Sequencing and chromosome-scale assembly of the giantPleurodeles waltlgenome.</title>
        <authorList>
            <person name="Brown T."/>
            <person name="Elewa A."/>
            <person name="Iarovenko S."/>
            <person name="Subramanian E."/>
            <person name="Araus A.J."/>
            <person name="Petzold A."/>
            <person name="Susuki M."/>
            <person name="Suzuki K.-i.T."/>
            <person name="Hayashi T."/>
            <person name="Toyoda A."/>
            <person name="Oliveira C."/>
            <person name="Osipova E."/>
            <person name="Leigh N.D."/>
            <person name="Simon A."/>
            <person name="Yun M.H."/>
        </authorList>
    </citation>
    <scope>NUCLEOTIDE SEQUENCE</scope>
    <source>
        <strain evidence="2">20211129_DDA</strain>
        <tissue evidence="2">Liver</tissue>
    </source>
</reference>
<feature type="compositionally biased region" description="Polar residues" evidence="1">
    <location>
        <begin position="127"/>
        <end position="143"/>
    </location>
</feature>
<feature type="region of interest" description="Disordered" evidence="1">
    <location>
        <begin position="1"/>
        <end position="176"/>
    </location>
</feature>
<gene>
    <name evidence="2" type="ORF">NDU88_002375</name>
</gene>
<feature type="compositionally biased region" description="Basic and acidic residues" evidence="1">
    <location>
        <begin position="160"/>
        <end position="176"/>
    </location>
</feature>
<protein>
    <submittedName>
        <fullName evidence="2">Uncharacterized protein</fullName>
    </submittedName>
</protein>
<organism evidence="2 3">
    <name type="scientific">Pleurodeles waltl</name>
    <name type="common">Iberian ribbed newt</name>
    <dbReference type="NCBI Taxonomy" id="8319"/>
    <lineage>
        <taxon>Eukaryota</taxon>
        <taxon>Metazoa</taxon>
        <taxon>Chordata</taxon>
        <taxon>Craniata</taxon>
        <taxon>Vertebrata</taxon>
        <taxon>Euteleostomi</taxon>
        <taxon>Amphibia</taxon>
        <taxon>Batrachia</taxon>
        <taxon>Caudata</taxon>
        <taxon>Salamandroidea</taxon>
        <taxon>Salamandridae</taxon>
        <taxon>Pleurodelinae</taxon>
        <taxon>Pleurodeles</taxon>
    </lineage>
</organism>
<accession>A0AAV7Q6F2</accession>
<evidence type="ECO:0000256" key="1">
    <source>
        <dbReference type="SAM" id="MobiDB-lite"/>
    </source>
</evidence>
<feature type="compositionally biased region" description="Polar residues" evidence="1">
    <location>
        <begin position="1"/>
        <end position="12"/>
    </location>
</feature>
<comment type="caution">
    <text evidence="2">The sequence shown here is derived from an EMBL/GenBank/DDBJ whole genome shotgun (WGS) entry which is preliminary data.</text>
</comment>
<evidence type="ECO:0000313" key="3">
    <source>
        <dbReference type="Proteomes" id="UP001066276"/>
    </source>
</evidence>
<dbReference type="EMBL" id="JANPWB010000010">
    <property type="protein sequence ID" value="KAJ1135946.1"/>
    <property type="molecule type" value="Genomic_DNA"/>
</dbReference>
<dbReference type="Proteomes" id="UP001066276">
    <property type="component" value="Chromosome 6"/>
</dbReference>
<proteinExistence type="predicted"/>
<keyword evidence="3" id="KW-1185">Reference proteome</keyword>
<evidence type="ECO:0000313" key="2">
    <source>
        <dbReference type="EMBL" id="KAJ1135946.1"/>
    </source>
</evidence>
<feature type="compositionally biased region" description="Basic and acidic residues" evidence="1">
    <location>
        <begin position="69"/>
        <end position="87"/>
    </location>
</feature>
<feature type="compositionally biased region" description="Basic residues" evidence="1">
    <location>
        <begin position="48"/>
        <end position="57"/>
    </location>
</feature>